<evidence type="ECO:0000313" key="2">
    <source>
        <dbReference type="EMBL" id="MDJ1177958.1"/>
    </source>
</evidence>
<dbReference type="SUPFAM" id="SSF88723">
    <property type="entry name" value="PIN domain-like"/>
    <property type="match status" value="1"/>
</dbReference>
<organism evidence="2 3">
    <name type="scientific">Roseofilum halophilum BLCC-M91</name>
    <dbReference type="NCBI Taxonomy" id="3022259"/>
    <lineage>
        <taxon>Bacteria</taxon>
        <taxon>Bacillati</taxon>
        <taxon>Cyanobacteriota</taxon>
        <taxon>Cyanophyceae</taxon>
        <taxon>Desertifilales</taxon>
        <taxon>Desertifilaceae</taxon>
        <taxon>Roseofilum</taxon>
        <taxon>Roseofilum halophilum</taxon>
    </lineage>
</organism>
<comment type="caution">
    <text evidence="2">The sequence shown here is derived from an EMBL/GenBank/DDBJ whole genome shotgun (WGS) entry which is preliminary data.</text>
</comment>
<sequence length="69" mass="7763">MTAMQVCPVNKDTLERAMTLNYKDFEDAIQLVCALEQNVNMIVTRNLDDFSDADMKIISPVELIAILEG</sequence>
<dbReference type="InterPro" id="IPR029060">
    <property type="entry name" value="PIN-like_dom_sf"/>
</dbReference>
<feature type="domain" description="PIN" evidence="1">
    <location>
        <begin position="4"/>
        <end position="47"/>
    </location>
</feature>
<proteinExistence type="predicted"/>
<dbReference type="EMBL" id="JAQPOK010000027">
    <property type="protein sequence ID" value="MDJ1177958.1"/>
    <property type="molecule type" value="Genomic_DNA"/>
</dbReference>
<name>A0ABT7BFK6_9CYAN</name>
<dbReference type="Pfam" id="PF13470">
    <property type="entry name" value="PIN_3"/>
    <property type="match status" value="1"/>
</dbReference>
<gene>
    <name evidence="2" type="ORF">PJF56_03675</name>
</gene>
<evidence type="ECO:0000259" key="1">
    <source>
        <dbReference type="Pfam" id="PF13470"/>
    </source>
</evidence>
<keyword evidence="3" id="KW-1185">Reference proteome</keyword>
<reference evidence="2 3" key="1">
    <citation type="submission" date="2023-01" db="EMBL/GenBank/DDBJ databases">
        <title>Novel diversity within Roseofilum (Cyanobacteria; Desertifilaceae) from marine benthic mats with descriptions of four novel species.</title>
        <authorList>
            <person name="Wang Y."/>
            <person name="Berthold D.E."/>
            <person name="Hu J."/>
            <person name="Lefler F.W."/>
            <person name="Laughinghouse H.D. IV."/>
        </authorList>
    </citation>
    <scope>NUCLEOTIDE SEQUENCE [LARGE SCALE GENOMIC DNA]</scope>
    <source>
        <strain evidence="2 3">BLCC-M91</strain>
    </source>
</reference>
<accession>A0ABT7BFK6</accession>
<protein>
    <submittedName>
        <fullName evidence="2">PIN domain-containing protein</fullName>
    </submittedName>
</protein>
<dbReference type="Proteomes" id="UP001231370">
    <property type="component" value="Unassembled WGS sequence"/>
</dbReference>
<dbReference type="InterPro" id="IPR002716">
    <property type="entry name" value="PIN_dom"/>
</dbReference>
<evidence type="ECO:0000313" key="3">
    <source>
        <dbReference type="Proteomes" id="UP001231370"/>
    </source>
</evidence>